<dbReference type="AlphaFoldDB" id="A0A4S8MUI9"/>
<dbReference type="GO" id="GO:0005634">
    <property type="term" value="C:nucleus"/>
    <property type="evidence" value="ECO:0007669"/>
    <property type="project" value="UniProtKB-SubCell"/>
</dbReference>
<keyword evidence="1 2" id="KW-0539">Nucleus</keyword>
<feature type="compositionally biased region" description="Polar residues" evidence="3">
    <location>
        <begin position="841"/>
        <end position="851"/>
    </location>
</feature>
<feature type="region of interest" description="Disordered" evidence="3">
    <location>
        <begin position="1000"/>
        <end position="1025"/>
    </location>
</feature>
<keyword evidence="6" id="KW-1185">Reference proteome</keyword>
<comment type="subcellular location">
    <subcellularLocation>
        <location evidence="2">Nucleus</location>
    </subcellularLocation>
</comment>
<evidence type="ECO:0000313" key="6">
    <source>
        <dbReference type="Proteomes" id="UP000297245"/>
    </source>
</evidence>
<dbReference type="Gene3D" id="2.60.40.1970">
    <property type="entry name" value="YEATS domain"/>
    <property type="match status" value="1"/>
</dbReference>
<dbReference type="OrthoDB" id="1741717at2759"/>
<dbReference type="InterPro" id="IPR038704">
    <property type="entry name" value="YEAST_sf"/>
</dbReference>
<evidence type="ECO:0000256" key="3">
    <source>
        <dbReference type="SAM" id="MobiDB-lite"/>
    </source>
</evidence>
<feature type="compositionally biased region" description="Polar residues" evidence="3">
    <location>
        <begin position="650"/>
        <end position="664"/>
    </location>
</feature>
<evidence type="ECO:0000259" key="4">
    <source>
        <dbReference type="PROSITE" id="PS51037"/>
    </source>
</evidence>
<feature type="region of interest" description="Disordered" evidence="3">
    <location>
        <begin position="827"/>
        <end position="851"/>
    </location>
</feature>
<name>A0A4S8MUI9_DENBC</name>
<proteinExistence type="predicted"/>
<dbReference type="InterPro" id="IPR055127">
    <property type="entry name" value="YEATS2_3HBD"/>
</dbReference>
<evidence type="ECO:0000256" key="2">
    <source>
        <dbReference type="PROSITE-ProRule" id="PRU00376"/>
    </source>
</evidence>
<dbReference type="InterPro" id="IPR055129">
    <property type="entry name" value="YEATS_dom"/>
</dbReference>
<gene>
    <name evidence="5" type="ORF">K435DRAFT_848574</name>
</gene>
<sequence length="1134" mass="123502">MQSDRGQLDLEESILLTELDIEIGLRERLAVTLESRIKWAALLQEALNNEAADVSEVVFKDAALNALTAIDSTSDILFTRENFAPIPVIQNVPKGRPAPKEKPLTRSQKSKFIYLRSSPSDAHSSSSHNQIYVLRCPTCLRTSFTNLQGLYNHARISHSAGWGTHEECVRVCSVPKSELEAQLGHELDLEAGIDIGAGSGILPGVKSLFQMAVEGTRDRTGNVDMGMSIGEKERSVHLTKTLGLHGDSPALAQFLGKEAKRKEIKVRVEDENAELDIDGFDDENAQRTKRRWRKPNTHQYGLRDEESIDVAVPAVEDLKSLTAQNNGSSLETSNPAVVQSSRFRMACRVIITDSSLFIPPERRPESAKDHTHKWMLSIESASYSIDLTTVLTSMTVTSIPLPNMDPMDFVPIPALTVTEPPYLVVGTTSEPFHAQIELVFKPGGSTHGGEAQRIILEHWVGLDMLGTSKLPVMGDEQMMDVELDKDTEIGPAKTGYPSASSKLHWEAKSEGEMKREYEEGSLWTEAGASTSGNAAGANDTVVDGQSKEIGWEECLKSLLPKFPITLKDAKLPTSDVPSTKRSKASNATSIANAVNALKLPYRLVASQEELKGLIMGRRKAIEWARAKALRDAYTERVKQLQPQALDATSAVDSTPTQSDASKNSALMPLTTGDVFCWLEDNGYFFREAPPPEEPKAIIQEESSGKEARWTQLLQKGKWCKVCGLGLWAHGIVDIPETTNVTPGTEQSAHGHGRRASASVVTSVVVNRPSYPTEPGLYDAQGTLLDNLSFKCNIMPDILQLYKLPIVNAERIFLKHIQRRRQQIQVETGRRDTDVDMDVDETSSSPVTPTPFQTQIQPFERQSSASVTLLSSSSIFAQTSPWQKRLLNRDLVSVSDPRFVEALRNVVGSLNLRTFQFNPPAAQMQPEYPLSSIAASSSDVDALLAPYSVLALATKRFIQYLVKEGLEVNLRDKDLGLKWMQQNNVRDVGLALSGLPSRKSKAAASATGSAMGGGRRERDKEKAKVQTTRVLTPMHILAGVIAGYVKAGSVIASTPSSAAATFHSTTTRPSFVPSYTASVTANAFTTPKGGAGLPKVSHSAYGGSSSSNQDKFSTAVAVFGCLARLGISAGGIDLD</sequence>
<evidence type="ECO:0000256" key="1">
    <source>
        <dbReference type="ARBA" id="ARBA00023242"/>
    </source>
</evidence>
<reference evidence="5 6" key="1">
    <citation type="journal article" date="2019" name="Nat. Ecol. Evol.">
        <title>Megaphylogeny resolves global patterns of mushroom evolution.</title>
        <authorList>
            <person name="Varga T."/>
            <person name="Krizsan K."/>
            <person name="Foldi C."/>
            <person name="Dima B."/>
            <person name="Sanchez-Garcia M."/>
            <person name="Sanchez-Ramirez S."/>
            <person name="Szollosi G.J."/>
            <person name="Szarkandi J.G."/>
            <person name="Papp V."/>
            <person name="Albert L."/>
            <person name="Andreopoulos W."/>
            <person name="Angelini C."/>
            <person name="Antonin V."/>
            <person name="Barry K.W."/>
            <person name="Bougher N.L."/>
            <person name="Buchanan P."/>
            <person name="Buyck B."/>
            <person name="Bense V."/>
            <person name="Catcheside P."/>
            <person name="Chovatia M."/>
            <person name="Cooper J."/>
            <person name="Damon W."/>
            <person name="Desjardin D."/>
            <person name="Finy P."/>
            <person name="Geml J."/>
            <person name="Haridas S."/>
            <person name="Hughes K."/>
            <person name="Justo A."/>
            <person name="Karasinski D."/>
            <person name="Kautmanova I."/>
            <person name="Kiss B."/>
            <person name="Kocsube S."/>
            <person name="Kotiranta H."/>
            <person name="LaButti K.M."/>
            <person name="Lechner B.E."/>
            <person name="Liimatainen K."/>
            <person name="Lipzen A."/>
            <person name="Lukacs Z."/>
            <person name="Mihaltcheva S."/>
            <person name="Morgado L.N."/>
            <person name="Niskanen T."/>
            <person name="Noordeloos M.E."/>
            <person name="Ohm R.A."/>
            <person name="Ortiz-Santana B."/>
            <person name="Ovrebo C."/>
            <person name="Racz N."/>
            <person name="Riley R."/>
            <person name="Savchenko A."/>
            <person name="Shiryaev A."/>
            <person name="Soop K."/>
            <person name="Spirin V."/>
            <person name="Szebenyi C."/>
            <person name="Tomsovsky M."/>
            <person name="Tulloss R.E."/>
            <person name="Uehling J."/>
            <person name="Grigoriev I.V."/>
            <person name="Vagvolgyi C."/>
            <person name="Papp T."/>
            <person name="Martin F.M."/>
            <person name="Miettinen O."/>
            <person name="Hibbett D.S."/>
            <person name="Nagy L.G."/>
        </authorList>
    </citation>
    <scope>NUCLEOTIDE SEQUENCE [LARGE SCALE GENOMIC DNA]</scope>
    <source>
        <strain evidence="5 6">CBS 962.96</strain>
    </source>
</reference>
<feature type="compositionally biased region" description="Basic and acidic residues" evidence="3">
    <location>
        <begin position="1013"/>
        <end position="1023"/>
    </location>
</feature>
<accession>A0A4S8MUI9</accession>
<evidence type="ECO:0000313" key="5">
    <source>
        <dbReference type="EMBL" id="THV06887.1"/>
    </source>
</evidence>
<protein>
    <recommendedName>
        <fullName evidence="4">YEATS domain-containing protein</fullName>
    </recommendedName>
</protein>
<feature type="region of interest" description="Disordered" evidence="3">
    <location>
        <begin position="644"/>
        <end position="664"/>
    </location>
</feature>
<feature type="domain" description="YEATS" evidence="4">
    <location>
        <begin position="339"/>
        <end position="502"/>
    </location>
</feature>
<dbReference type="Pfam" id="PF22951">
    <property type="entry name" value="3HBD"/>
    <property type="match status" value="1"/>
</dbReference>
<dbReference type="Proteomes" id="UP000297245">
    <property type="component" value="Unassembled WGS sequence"/>
</dbReference>
<organism evidence="5 6">
    <name type="scientific">Dendrothele bispora (strain CBS 962.96)</name>
    <dbReference type="NCBI Taxonomy" id="1314807"/>
    <lineage>
        <taxon>Eukaryota</taxon>
        <taxon>Fungi</taxon>
        <taxon>Dikarya</taxon>
        <taxon>Basidiomycota</taxon>
        <taxon>Agaricomycotina</taxon>
        <taxon>Agaricomycetes</taxon>
        <taxon>Agaricomycetidae</taxon>
        <taxon>Agaricales</taxon>
        <taxon>Agaricales incertae sedis</taxon>
        <taxon>Dendrothele</taxon>
    </lineage>
</organism>
<dbReference type="PROSITE" id="PS51037">
    <property type="entry name" value="YEATS"/>
    <property type="match status" value="1"/>
</dbReference>
<dbReference type="EMBL" id="ML179040">
    <property type="protein sequence ID" value="THV06887.1"/>
    <property type="molecule type" value="Genomic_DNA"/>
</dbReference>